<name>A0ABD2N765_9CUCU</name>
<reference evidence="2 3" key="1">
    <citation type="journal article" date="2021" name="BMC Biol.">
        <title>Horizontally acquired antibacterial genes associated with adaptive radiation of ladybird beetles.</title>
        <authorList>
            <person name="Li H.S."/>
            <person name="Tang X.F."/>
            <person name="Huang Y.H."/>
            <person name="Xu Z.Y."/>
            <person name="Chen M.L."/>
            <person name="Du X.Y."/>
            <person name="Qiu B.Y."/>
            <person name="Chen P.T."/>
            <person name="Zhang W."/>
            <person name="Slipinski A."/>
            <person name="Escalona H.E."/>
            <person name="Waterhouse R.M."/>
            <person name="Zwick A."/>
            <person name="Pang H."/>
        </authorList>
    </citation>
    <scope>NUCLEOTIDE SEQUENCE [LARGE SCALE GENOMIC DNA]</scope>
    <source>
        <strain evidence="2">SYSU2018</strain>
    </source>
</reference>
<comment type="caution">
    <text evidence="2">The sequence shown here is derived from an EMBL/GenBank/DDBJ whole genome shotgun (WGS) entry which is preliminary data.</text>
</comment>
<feature type="compositionally biased region" description="Polar residues" evidence="1">
    <location>
        <begin position="200"/>
        <end position="212"/>
    </location>
</feature>
<dbReference type="EMBL" id="JABFTP020000062">
    <property type="protein sequence ID" value="KAL3274160.1"/>
    <property type="molecule type" value="Genomic_DNA"/>
</dbReference>
<sequence>MSRHKSPPRLEKNNKSNSTINVSIINTVRPQNEGPAKPARTYKTNLSRSKSFNINSEDFNSDRDMYKSNPHLYRLNDSTGLKSPGLISSLSRSQRDINEESFTRFKNGTSENKRIFLKNLKDRSPELYRTLNESENSFPRLSPVTSKNFNGDIYEPPTRLRDTYVVSSTPIKSSRRGSNSSDFSETYRTTTRSDDPLRPSITNTTKTISRKTVPSKDGRSLETIESSETKSITKSSYRDPKIQYREPERRYTPSPVVIEVRNNYRK</sequence>
<feature type="region of interest" description="Disordered" evidence="1">
    <location>
        <begin position="1"/>
        <end position="38"/>
    </location>
</feature>
<keyword evidence="3" id="KW-1185">Reference proteome</keyword>
<dbReference type="Proteomes" id="UP001516400">
    <property type="component" value="Unassembled WGS sequence"/>
</dbReference>
<accession>A0ABD2N765</accession>
<feature type="compositionally biased region" description="Low complexity" evidence="1">
    <location>
        <begin position="223"/>
        <end position="235"/>
    </location>
</feature>
<protein>
    <submittedName>
        <fullName evidence="2">Uncharacterized protein</fullName>
    </submittedName>
</protein>
<evidence type="ECO:0000256" key="1">
    <source>
        <dbReference type="SAM" id="MobiDB-lite"/>
    </source>
</evidence>
<evidence type="ECO:0000313" key="2">
    <source>
        <dbReference type="EMBL" id="KAL3274160.1"/>
    </source>
</evidence>
<feature type="compositionally biased region" description="Polar residues" evidence="1">
    <location>
        <begin position="15"/>
        <end position="30"/>
    </location>
</feature>
<feature type="compositionally biased region" description="Basic and acidic residues" evidence="1">
    <location>
        <begin position="236"/>
        <end position="251"/>
    </location>
</feature>
<feature type="compositionally biased region" description="Polar residues" evidence="1">
    <location>
        <begin position="134"/>
        <end position="149"/>
    </location>
</feature>
<feature type="region of interest" description="Disordered" evidence="1">
    <location>
        <begin position="134"/>
        <end position="252"/>
    </location>
</feature>
<gene>
    <name evidence="2" type="ORF">HHI36_015574</name>
</gene>
<proteinExistence type="predicted"/>
<dbReference type="AlphaFoldDB" id="A0ABD2N765"/>
<organism evidence="2 3">
    <name type="scientific">Cryptolaemus montrouzieri</name>
    <dbReference type="NCBI Taxonomy" id="559131"/>
    <lineage>
        <taxon>Eukaryota</taxon>
        <taxon>Metazoa</taxon>
        <taxon>Ecdysozoa</taxon>
        <taxon>Arthropoda</taxon>
        <taxon>Hexapoda</taxon>
        <taxon>Insecta</taxon>
        <taxon>Pterygota</taxon>
        <taxon>Neoptera</taxon>
        <taxon>Endopterygota</taxon>
        <taxon>Coleoptera</taxon>
        <taxon>Polyphaga</taxon>
        <taxon>Cucujiformia</taxon>
        <taxon>Coccinelloidea</taxon>
        <taxon>Coccinellidae</taxon>
        <taxon>Scymninae</taxon>
        <taxon>Scymnini</taxon>
        <taxon>Cryptolaemus</taxon>
    </lineage>
</organism>
<evidence type="ECO:0000313" key="3">
    <source>
        <dbReference type="Proteomes" id="UP001516400"/>
    </source>
</evidence>